<dbReference type="Pfam" id="PF13620">
    <property type="entry name" value="CarboxypepD_reg"/>
    <property type="match status" value="1"/>
</dbReference>
<evidence type="ECO:0000313" key="5">
    <source>
        <dbReference type="EMBL" id="KKM13630.1"/>
    </source>
</evidence>
<dbReference type="InterPro" id="IPR050330">
    <property type="entry name" value="Bact_OuterMem_StrucFunc"/>
</dbReference>
<dbReference type="InterPro" id="IPR006665">
    <property type="entry name" value="OmpA-like"/>
</dbReference>
<dbReference type="AlphaFoldDB" id="A0A0F9KEB5"/>
<dbReference type="InterPro" id="IPR011990">
    <property type="entry name" value="TPR-like_helical_dom_sf"/>
</dbReference>
<dbReference type="Pfam" id="PF07676">
    <property type="entry name" value="PD40"/>
    <property type="match status" value="2"/>
</dbReference>
<gene>
    <name evidence="5" type="ORF">LCGC14_1714310</name>
</gene>
<dbReference type="Gene3D" id="3.30.1330.60">
    <property type="entry name" value="OmpA-like domain"/>
    <property type="match status" value="1"/>
</dbReference>
<dbReference type="PANTHER" id="PTHR30329:SF21">
    <property type="entry name" value="LIPOPROTEIN YIAD-RELATED"/>
    <property type="match status" value="1"/>
</dbReference>
<organism evidence="5">
    <name type="scientific">marine sediment metagenome</name>
    <dbReference type="NCBI Taxonomy" id="412755"/>
    <lineage>
        <taxon>unclassified sequences</taxon>
        <taxon>metagenomes</taxon>
        <taxon>ecological metagenomes</taxon>
    </lineage>
</organism>
<feature type="domain" description="OmpA-like" evidence="4">
    <location>
        <begin position="517"/>
        <end position="640"/>
    </location>
</feature>
<sequence length="648" mass="73592">MLFRKSLLCLCFSIGLVAQSKEERADRYFTDFKFDKAIALYKDLATEKRKPSLHVIQRLADSYFNTNRYQEATSWYSRLYSIQGERVGEPNIIKLVQCLKASGNLDKADELLKNFYTDKNRLDMIMAQKRQLDSITKLEHKFTLSNMEFNSKKSDFAPSMYGERLVFASTRDSIKSNGKIYPWNNQPYLDVYVTLPKVNGFVPEKFLSNLESSYHDSNLSFSWDSQTVYFTRNYMNKNKLSANKEGLSNMQILKGTIVRNELVNVSSLNFNSKEYSCGHPAVTKDGRYLYFTSDMAGGYGESDIYVVELTSNGEAFTPPINLGPAINTPGREMFPFINNDILYFSSDSHYGLGGLDVFGSKIRSRSDYSLPVNLGRPINSNMDDFSYIWDSGSGNGYVASNRSGGVGDDDIYFFEEAKPVDCLDYSGYVLNERTGEPIADANVELTNPEDGLIAVLKTDENGFYGFTLPCNKKNKLAFSKSTYSKKTNYVTTNDEPQEPSLNNNVYLTPFDSLVEKEGDIEKIKVDPIYFDYDKSNITSRAEIELEKVLFAMREFPQLKIKIESHTDARGADDYNLSLSDDRAKSTRRYLIAQGVDIDRIVSANGFGEYRLINACKNNVKCSEQEHFVNRRSDFIIVSKGSSEFDEAK</sequence>
<dbReference type="GO" id="GO:0009279">
    <property type="term" value="C:cell outer membrane"/>
    <property type="evidence" value="ECO:0007669"/>
    <property type="project" value="UniProtKB-SubCell"/>
</dbReference>
<dbReference type="InterPro" id="IPR011659">
    <property type="entry name" value="WD40"/>
</dbReference>
<keyword evidence="3" id="KW-0998">Cell outer membrane</keyword>
<dbReference type="Gene3D" id="1.25.40.10">
    <property type="entry name" value="Tetratricopeptide repeat domain"/>
    <property type="match status" value="1"/>
</dbReference>
<proteinExistence type="predicted"/>
<dbReference type="SUPFAM" id="SSF49464">
    <property type="entry name" value="Carboxypeptidase regulatory domain-like"/>
    <property type="match status" value="1"/>
</dbReference>
<evidence type="ECO:0000256" key="2">
    <source>
        <dbReference type="ARBA" id="ARBA00023136"/>
    </source>
</evidence>
<dbReference type="PRINTS" id="PR01021">
    <property type="entry name" value="OMPADOMAIN"/>
</dbReference>
<evidence type="ECO:0000259" key="4">
    <source>
        <dbReference type="PROSITE" id="PS51123"/>
    </source>
</evidence>
<dbReference type="Gene3D" id="2.60.40.1120">
    <property type="entry name" value="Carboxypeptidase-like, regulatory domain"/>
    <property type="match status" value="1"/>
</dbReference>
<dbReference type="SUPFAM" id="SSF48452">
    <property type="entry name" value="TPR-like"/>
    <property type="match status" value="1"/>
</dbReference>
<dbReference type="Pfam" id="PF00691">
    <property type="entry name" value="OmpA"/>
    <property type="match status" value="1"/>
</dbReference>
<dbReference type="Gene3D" id="2.120.10.30">
    <property type="entry name" value="TolB, C-terminal domain"/>
    <property type="match status" value="1"/>
</dbReference>
<dbReference type="InterPro" id="IPR006664">
    <property type="entry name" value="OMP_bac"/>
</dbReference>
<dbReference type="SUPFAM" id="SSF103088">
    <property type="entry name" value="OmpA-like"/>
    <property type="match status" value="1"/>
</dbReference>
<comment type="caution">
    <text evidence="5">The sequence shown here is derived from an EMBL/GenBank/DDBJ whole genome shotgun (WGS) entry which is preliminary data.</text>
</comment>
<dbReference type="InterPro" id="IPR011042">
    <property type="entry name" value="6-blade_b-propeller_TolB-like"/>
</dbReference>
<dbReference type="SUPFAM" id="SSF82171">
    <property type="entry name" value="DPP6 N-terminal domain-like"/>
    <property type="match status" value="1"/>
</dbReference>
<dbReference type="CDD" id="cd07185">
    <property type="entry name" value="OmpA_C-like"/>
    <property type="match status" value="1"/>
</dbReference>
<protein>
    <recommendedName>
        <fullName evidence="4">OmpA-like domain-containing protein</fullName>
    </recommendedName>
</protein>
<name>A0A0F9KEB5_9ZZZZ</name>
<dbReference type="InterPro" id="IPR036737">
    <property type="entry name" value="OmpA-like_sf"/>
</dbReference>
<accession>A0A0F9KEB5</accession>
<reference evidence="5" key="1">
    <citation type="journal article" date="2015" name="Nature">
        <title>Complex archaea that bridge the gap between prokaryotes and eukaryotes.</title>
        <authorList>
            <person name="Spang A."/>
            <person name="Saw J.H."/>
            <person name="Jorgensen S.L."/>
            <person name="Zaremba-Niedzwiedzka K."/>
            <person name="Martijn J."/>
            <person name="Lind A.E."/>
            <person name="van Eijk R."/>
            <person name="Schleper C."/>
            <person name="Guy L."/>
            <person name="Ettema T.J."/>
        </authorList>
    </citation>
    <scope>NUCLEOTIDE SEQUENCE</scope>
</reference>
<comment type="subcellular location">
    <subcellularLocation>
        <location evidence="1">Cell outer membrane</location>
    </subcellularLocation>
</comment>
<keyword evidence="2" id="KW-0472">Membrane</keyword>
<evidence type="ECO:0000256" key="3">
    <source>
        <dbReference type="ARBA" id="ARBA00023237"/>
    </source>
</evidence>
<dbReference type="PANTHER" id="PTHR30329">
    <property type="entry name" value="STATOR ELEMENT OF FLAGELLAR MOTOR COMPLEX"/>
    <property type="match status" value="1"/>
</dbReference>
<dbReference type="EMBL" id="LAZR01015337">
    <property type="protein sequence ID" value="KKM13630.1"/>
    <property type="molecule type" value="Genomic_DNA"/>
</dbReference>
<dbReference type="PROSITE" id="PS51123">
    <property type="entry name" value="OMPA_2"/>
    <property type="match status" value="1"/>
</dbReference>
<evidence type="ECO:0000256" key="1">
    <source>
        <dbReference type="ARBA" id="ARBA00004442"/>
    </source>
</evidence>
<dbReference type="InterPro" id="IPR008969">
    <property type="entry name" value="CarboxyPept-like_regulatory"/>
</dbReference>